<feature type="domain" description="EGF-like" evidence="10">
    <location>
        <begin position="164"/>
        <end position="207"/>
    </location>
</feature>
<dbReference type="InterPro" id="IPR003645">
    <property type="entry name" value="Fol_N"/>
</dbReference>
<feature type="domain" description="EGF-like" evidence="10">
    <location>
        <begin position="697"/>
        <end position="741"/>
    </location>
</feature>
<feature type="domain" description="EGF-like" evidence="10">
    <location>
        <begin position="569"/>
        <end position="610"/>
    </location>
</feature>
<gene>
    <name evidence="12" type="ORF">ONB1V03_LOCUS411</name>
</gene>
<feature type="domain" description="EGF-like" evidence="10">
    <location>
        <begin position="1443"/>
        <end position="1483"/>
    </location>
</feature>
<evidence type="ECO:0000256" key="4">
    <source>
        <dbReference type="ARBA" id="ARBA00023157"/>
    </source>
</evidence>
<keyword evidence="5" id="KW-0325">Glycoprotein</keyword>
<dbReference type="GO" id="GO:0005509">
    <property type="term" value="F:calcium ion binding"/>
    <property type="evidence" value="ECO:0007669"/>
    <property type="project" value="InterPro"/>
</dbReference>
<feature type="domain" description="EGF-like" evidence="10">
    <location>
        <begin position="525"/>
        <end position="568"/>
    </location>
</feature>
<sequence>MASVKGLVLRLLWVLSLTSICWAQYRPKWPSPYVQREIFLLNLEDGYFGCQVNESTDFLQLFELSKLCDGIPQCFQGSDEVSLELKCTDRNHCHPKMPKCLNGVCLDSLCYCNDGFGGKGCDLPDENECKYRPCDVFAHCTNTMGSYYCSCFPGYDGDGFSCHDINECEIPSLAGLCADNAECCNLPGHFVCKCKPGFTGNATVSCTDIDECLNPSCCGRGAICENLPGSHVCHCPLGFEGDPAVECWGESWSHHLYDTKEYVLIYCLSSQTFPIPDIDECKTNPCGPGSQCTNTPGAYECSCPSGYRGNPTPADGCVDVDECTVSPTPICGVGANCVNTPGGHFCQCPTGYTGNPKVSCLDVDECPHSCGANTHCQNTLGSYLCECKPGFIGDPYLSAGCIDDDECLRPNSCGLNTECYNTLGSYQCICSVGYTGDPGLVCADIDECLQNPCGSGADCLNTAGSYQCQCPDKYVARGTPDLGCDRAAVDVSCKFDFDCTENAGCVDNSCRCKIGYQISGIECIDVDECKNRNICGVNAKCVNSEGGYECECRSGYEKIELTSKSRCRDANECLFGPFPCGVNSKCINTDGGYKCLCKDGFIGNATTGCKSPCDGVNCGSHANCQVNGMEAACVCDQGFTFDPNNIALGCVDINECDSSHGPSGLCGQGAVCTNVLGSHHCHCQPGFTGDPFRYCEDINECDRRFGPFGQCGENSICANTLGTYQCSCPQGFTGNARDKCVDINECSQVFGPNGKCGFSAVCTNTIGSFSCRCPPGSHGEPFTRCVIETFCDAKTGCSGNAVCKTNRCVCPPPYFGESCKHPCDQLFCGEHAKCELDSSGNPLCVCAEGYIGKSNSLPGCVDIDECVANKPCGHNAVCRNTPGSYECICPHNFRGDPYSECSIEGKERIDCSDSNPCPLNEECITTNRTHQCVCRRGYIRDAVGEQCRDVNECTELTKSACGLNAFCTNLDGGFVCHCPSGYTGNSYSVCYPDLMSRNCSTLNTCPQNQECIISGSGFTLEANGFCRDINECEEMNEFELCGSNAECINLPGAYECLCGSGFSGVGKKGCTRIYQSCEKDGQCPTNQKCIRKWCECLPPFIQVGDTCKHPCDWHQCGQNAECSLGPNGTQCRCKPGCTGNANTGCHDINECTSLLPIDPNGPCAVSAICVNVLGSYKCECPQGADGDPYHSGCFGPAKCESDLSCPDDTVCDRQAGVCNDACLSAICGPNTDCISVGHEPSCQCKPGFTGNANDLIQGCISPCTNVWCSINAQCIVNSENIGVCQCMSGFNGNPWAGGGCHPDSGCSATKPCLSGQECIGGKCVESCSDKQCGVGAFCEIHTNQCKCLPFFVGNPDILCAPPLPTPPTCSPGCGLNSHCTYSTPNKCVCNSGYSGNPYKSCTSVPRCENIICGQSASCLEGATSVECICPAGLHGNPFLGCEDVNECLQGNPCGTGANCVNVIGSFQCICPSGFIGNPLYACQPPREAGIEDQISGIGTSCSTTFNCPTGAVCFRGICAQPNACKHDSQCETNNACNYVNKDIGYQCVDPCDTTQCGPNAYCISTEHKPFCYCKDAHSGDPHDLEKGCTSRTAAPTIVSCAVDDDCADGYVCKQSTEGEKRCGDVCAGIQCGPNAMCQAMGRRPECNCNDNYDGNPYDLQKGCNPPLCREDGDCRPDETCVLLPQGFRDCQSVCKDFQCGINTVCRGAGHAPYCECRPNFAGDAYDQRFGCQPLQVSCADDTSCPDSQACRRMQNGLKNCTDICLNVRCGLNAHCAGRGHQAVCECLPGFIGDAIRSCQKPPEHLCDRDDQCSHDKKCILTNENIRDCVDICFGQSCSEGAHCVGRNHRPQCECLQGYTRISGDPTGACAPNLCQSDRECREDQTCTTTRKGVLDCVDVCQTFRCGPNAQCVSIEHQAHCQCKQGFFGSPEDLLRGCSPKDKCTSNTDCKTVEVCQLTQSGIRDCVDGCSTNLCGPNTLCATNNQFVQCTCKEGYTGRPGDGTVGCYHMPHECDSDDTCPSNAVCVRGPQGINQCKDACEHSLCGENAICAATNHRAQCACRQGFVGDPTHMCVDPDECKSDEECPIDSVCRTDVANTRKCANACLYVKCGKNAICRPSYHKTQCFCASGFDGDAYDLIHGCQPVRRNVCESDVDCHSSQICRQTVSGILDCVDVCEAVTCGPNAQCKAVNHRSQCLCLSGYIGDPENVLNGCRRKETNDCEFDFDCREPTDVCKPMNDGLKKCFNACQFTSCGTGSHCVASNHTAFCECIGGFVRDQNAVCKPKANECNQDSHCPSFETCRSSPFGSLKCAEACIDFTCTPNSRCISLQHKGQCKCDPGFTGDPQSRAGCVQIPIHGCDTDIDCTNSNDVCHPDANGIRKCVDGCAHFECGKSAVCIMINRQPECRCPQTGLYTGNAYDQSKGCRRVECIKDHDCADNKACSNQNYCFDPCINGCGANAVCVAQAHSPNCRCLSGYAGDPYASGCVAVHLCESNPCHPLAQCIDSHGSYTCKCPPDYIGDPYDKNIRGCRHPNSCPNGNQDCPPNAVCLPDPSGVFLCKNACERLQCGPNAVCLTRNHSAHCSCRDNFKGEADSLGGCTRVSRHCTSNPECGDSQACVDGQCRFVCTLDTECAAGERCVDNFCVKACIVHDSCPPNEACVSKGYCNIGCRDNFECDSNQACIQNRCQNPCEIKSICGPNAICSVGNHNLTCSCGPGFEGYPTPIMGCRRRIIDCIDNAGCPVGHLCHGLICRAPCAECVEGEKCIGNVCAMTCSSDSNCPTAEVCSNHICIPGCRSDGDCSINQICANTQCICVPGFEFKTGLGCVDLNECLSNPCHETAICENIAGSYRCMCSDGEIGDGFTGCQDPGECPRGDSDCPKNAACRSDFNGISKCVNPCDINPCGPHALCAVANHQVLCKCPEIGFYTGDAYNRANGCQKVDCLHDADCPYDRQCVNFLCENACDSVDCGPHGTCVIRDRQAACRCEQGFENNGRLICVDVDECRLHPCHNTAVCDNIPGSYSCKCPQNLVGNAYTHPGCHEPDVCYNGDSDCPDSATCILVAGVPKCRDRCNDPTVCGINASCLSVHHKPRCSCPQNFLGDPYIRCEKVECSTSLDCNRQSDVCYENKCVDVCQTSTACGDNAVCVPQIHSYTCKCKEGYFGDPIAGCRKRLPCDTDDNCPSSQFCYVDHFCRISCSSHRDCNNNERCENGKCVQVCQSNTDCAEDYHCINWKCISKIESKCSSDNECDDHLGCRADQRGHTDCVDICENTLCGRNAVCRARSHAPVCECLPGFTGNPTDDKYGCKPIECIDNQDCRDNQVCAKYKCVDPCHQQRICGDNAVCSPEQHSAVCRCLEGYEGDPVAACIPINYCAKHSCHRSAVCKNKIGGFDCICPAEKNIGSPYGEPGCRGPNECPNGNSDCPPNAVCEPDFAGNLLCQNPCERAQTCGPNALCRIESHQSVCSCPEGFAGDPHDHRRGCVRIPPICISDRECLSGMVCDAGRCRPPCHSEKDCALREVCSNSRCLLGCATDEECLTGEICAQKRCQVGCRTDNDCHFKEACLLNSCKNLCDTPTSCGTNAICDMISHQPVCSCPTGFSGDAKHTCNRVMRMCLSNNDCPHNYFCSEGRCKPECGSDKDCALGEKCFSGFCALLCRHDNECQHNEICNQNRCQTGCRANNQCDDHLICTRSQCMDPCEGSAACGPNALCNVVNHRISCSCPQNFVGRPTANVGCMRESIACQSNIDCHFSGHFCANNRCRPICSANKDCAVDEKCTNGRCHIHCTKDRDCPSSEICLQNTCNVGCRSDSDCASSDTCINNLCIDPCASPTACGTNAICSVGQHEKVCSCKEGSIGNAYVECVRVTTSCGAIGDSCAIGSRCEESVCRAQCRSDIECFDNEKCLDSLCSIICTTDDVCPQGFVCDGGKCMSGCRSDIECLTHESCINRKCLNVCASPTACGSDAICNGVNHQSFCSCPTRYTGNAKIACRRMDCVVDVDCGSGKICQSYKCIAGCRSDGGCADSLSCISLQCTNPCLFSGVCGENAICRPKAHQPVCSCAQPFEGNPIIRCTLPIQEAIPCKTDTDCSIDKFCIHRQCITRFECSADKDCAVGHICVKGKCFSGCRRDEDCALDMTCYSQQCQSPCSFRGACGVNAECVPFNHRSKCTCPPNYTGNPEVQCLEMPTCRKNDDCPIGYICQAGKCSVISGCVSDNECRPTEICENSRCVDGCRSNSDCDFTKACISRLCQNPCNVKICGTNSQCIAINHDGICRCPESYTGDPTISCQVEQEECYVDNDCGSEKICVSNRCMIGCRADINCPFDKSCINRRCSDPCSLQTSCGFNSLCKGINHKAECSCPPNFQGDPKVHCIEKQSIQYECEENSHCGPGKVCEHHYCVSVQKQCYSDTACNPGEICDNGNCITGCRRDSDCTFDRACYNSKCVNPCTVQTPCGQNAICQPVLHRPQCRCPYGFEGNPYDYCKVITKIPTHECSIDKDCHLGYLCEQNVCVIGCKFDENCPHDRTCLHKQCLNPCDYPDSCGVNGQCTTVGHRPRCSCPPGFTGDATVQCTPVIIPVCLQDGDCGTGQICENGKCIDACRTDDTCSYTMACINQRCQDPCSVFGACGRNALCQSENHRAVCSCPPEFSGDAFAVCEREDSHQLLSCGADLECSFGYICESGNCVEGCRHDDHCTPDETCYNRICRNPCEYANACGINADCSPNAHRPVCSCHSGFIGDPHVECRPLQDVRECHLDSDCGNRLVCENSRCIIGCRDSQGCGLEESCINGICQNPCSLFGVCGRNAICKPFNHTSICSCPSGLKGNPNVVCTEAPPQCLKDSECVLGQICENTQCISGCRLDNNCHEDRACIHGICQNPCLLPNSCGVNANCQPFNHRPRCECINNYRGNPFVKCEPIPDDYCEQDSACALGKICETNRCIDGCRNDANCRFEESCISKKCQNPCNLFGACGVNAVCKPLNHDRVCTCIPDFTGDPKVLCERILPPPECTSDPQCPLEHICQNQRYGCRTSSHCPTDKACIKSKCTNPCSHSGACGKEAICSAANHVAVCSCPSGYRGDPDVECKEIPPECRGDDDCGLERICLKQKCIVGCRMHNNCPFDKACVNGFCQSPCSIGGMCGVNTICRAEKHEAQCSCLPGYTGDPLRQCTKVSVECEVDKDCGNGYVCANQECKDINECLKERVPCGPGASCTNLPGWFKCSCPMSLVGDAYGPAGCRAPLPVCFLDSDCKEEQKCNPVTQECYDICSRPGVCGKGAICKAVNSKSECFCPPGHRGNPYVECSIRDSCTSNADCPGNLNCLGDFCGCPKPFQQLSSFCTLTSVNCSTSNACPQNQECVYNRGNDLTGFCICPRGFVLTSDGFCRDINECEQQTFPCGPGAICTNTVGNFKCSCPPTSSGDPNGDGCFADAPKQECLHDSDCHEDKACIEFKCLSPCLDDHECGQNAICGVVNHRKECKCKPLYFGNPYEICRKPVECVSDGNCPGNLICLADNKCGCPPDFERQLDYCSKRSQKCTTTNPCLANQECIYSGTGGGFCVCPRGFRLSLDGLCEDINECIEEPRIVCSRNASCHNLLGSYECQCLNQYEGDPYREGCRLIPPPYRGCRADSDCALTKKCEFNSGECYDPCSVTTVIGVKGYTAAEYKCGQNAICRTENHKSDCYCPPGHEGNPFKLCFKKIVCGIDYHCPGNLICLDSNTCGCPQNFFRENDYCFIKSENCTTTNPCPLNEECVYTGSRSGFCVCPHGYELHPSGECVDLNECLHVTCGSGAICNNKPGGYECSCPVDSIGDPYVKGCKQIDGCRAIDDCANDRECDLGSKQCISPCYICGPHSECTARDHKAICTCPKGRIGDPYDKAVGCYVEPDFESRTIPPPSEILVMCLADGVQVSVQLDRFDGIIYVKGHSQDPQCRRMVTSNEGDSVDFKVLFGHCGLIHVDGEASFVLIIQKHPKLVTFRARAYHIKCVYNTGEKTITLGFNVSMITTSGTIANTGPPPTCIMSICTLEGKEINSAEIGDDLLLKVDVQPDFIYGGFARSCVAKTMEDDGEFQYEVTDANGCATDSSIFGNWEYDPHKKSLMARFNAFKFPSSNNLRFQCNIRVCFGSCPPVNCEGVDAYGRRKRRQISDEDLVLTDAFKEGALREEIMVQSNAILTFEKRDPQPSVHPDASGPKVEDIEHVCLPKLGLIISMILTTLLALVAVAVAISCWLMAYRRKPKRAGPLPHPPDFPNPLYTTPEPIAEPSPDYYPTSHNM</sequence>
<feature type="domain" description="EGF-like" evidence="10">
    <location>
        <begin position="5569"/>
        <end position="5612"/>
    </location>
</feature>
<feature type="domain" description="EGF-like" evidence="10">
    <location>
        <begin position="1147"/>
        <end position="1187"/>
    </location>
</feature>
<feature type="domain" description="EGF-like" evidence="10">
    <location>
        <begin position="949"/>
        <end position="991"/>
    </location>
</feature>
<feature type="domain" description="EGF-like" evidence="10">
    <location>
        <begin position="2488"/>
        <end position="2521"/>
    </location>
</feature>
<reference evidence="12" key="1">
    <citation type="submission" date="2020-11" db="EMBL/GenBank/DDBJ databases">
        <authorList>
            <person name="Tran Van P."/>
        </authorList>
    </citation>
    <scope>NUCLEOTIDE SEQUENCE</scope>
</reference>
<evidence type="ECO:0000256" key="2">
    <source>
        <dbReference type="ARBA" id="ARBA00022729"/>
    </source>
</evidence>
<dbReference type="PANTHER" id="PTHR22963:SF39">
    <property type="entry name" value="DUMPY"/>
    <property type="match status" value="1"/>
</dbReference>
<dbReference type="PROSITE" id="PS01187">
    <property type="entry name" value="EGF_CA"/>
    <property type="match status" value="14"/>
</dbReference>
<feature type="domain" description="EGF-like" evidence="10">
    <location>
        <begin position="444"/>
        <end position="485"/>
    </location>
</feature>
<feature type="domain" description="EGF-like" evidence="10">
    <location>
        <begin position="2828"/>
        <end position="2864"/>
    </location>
</feature>
<evidence type="ECO:0000313" key="13">
    <source>
        <dbReference type="Proteomes" id="UP000728032"/>
    </source>
</evidence>
<dbReference type="Gene3D" id="2.90.20.10">
    <property type="entry name" value="Plasmodium vivax P25 domain"/>
    <property type="match status" value="2"/>
</dbReference>
<evidence type="ECO:0000313" key="12">
    <source>
        <dbReference type="EMBL" id="CAD7636772.1"/>
    </source>
</evidence>
<keyword evidence="3" id="KW-0677">Repeat</keyword>
<dbReference type="OrthoDB" id="6475119at2759"/>
<comment type="caution">
    <text evidence="6">Lacks conserved residue(s) required for the propagation of feature annotation.</text>
</comment>
<dbReference type="FunFam" id="2.10.25.10:FF:000005">
    <property type="entry name" value="Fibrillin 2"/>
    <property type="match status" value="2"/>
</dbReference>
<feature type="domain" description="ZP" evidence="11">
    <location>
        <begin position="5896"/>
        <end position="6133"/>
    </location>
</feature>
<dbReference type="SUPFAM" id="SSF57184">
    <property type="entry name" value="Growth factor receptor domain"/>
    <property type="match status" value="7"/>
</dbReference>
<keyword evidence="8" id="KW-1133">Transmembrane helix</keyword>
<dbReference type="SUPFAM" id="SSF57196">
    <property type="entry name" value="EGF/Laminin"/>
    <property type="match status" value="10"/>
</dbReference>
<protein>
    <submittedName>
        <fullName evidence="12">Uncharacterized protein</fullName>
    </submittedName>
</protein>
<dbReference type="SMART" id="SM00289">
    <property type="entry name" value="WR1"/>
    <property type="match status" value="19"/>
</dbReference>
<dbReference type="InterPro" id="IPR009030">
    <property type="entry name" value="Growth_fac_rcpt_cys_sf"/>
</dbReference>
<keyword evidence="1 6" id="KW-0245">EGF-like domain</keyword>
<evidence type="ECO:0000259" key="10">
    <source>
        <dbReference type="PROSITE" id="PS50026"/>
    </source>
</evidence>
<dbReference type="InterPro" id="IPR000152">
    <property type="entry name" value="EGF-type_Asp/Asn_hydroxyl_site"/>
</dbReference>
<dbReference type="InterPro" id="IPR001507">
    <property type="entry name" value="ZP_dom"/>
</dbReference>
<dbReference type="EMBL" id="OC914848">
    <property type="protein sequence ID" value="CAD7636772.1"/>
    <property type="molecule type" value="Genomic_DNA"/>
</dbReference>
<accession>A0A7R9Q8W3</accession>
<dbReference type="SMART" id="SM00181">
    <property type="entry name" value="EGF"/>
    <property type="match status" value="91"/>
</dbReference>
<feature type="domain" description="EGF-like" evidence="10">
    <location>
        <begin position="5527"/>
        <end position="5568"/>
    </location>
</feature>
<dbReference type="PROSITE" id="PS00010">
    <property type="entry name" value="ASX_HYDROXYL"/>
    <property type="match status" value="23"/>
</dbReference>
<feature type="domain" description="EGF-like" evidence="10">
    <location>
        <begin position="862"/>
        <end position="902"/>
    </location>
</feature>
<feature type="domain" description="EGF-like" evidence="10">
    <location>
        <begin position="1403"/>
        <end position="1442"/>
    </location>
</feature>
<dbReference type="SMART" id="SM00274">
    <property type="entry name" value="FOLN"/>
    <property type="match status" value="19"/>
</dbReference>
<feature type="domain" description="EGF-like" evidence="10">
    <location>
        <begin position="652"/>
        <end position="696"/>
    </location>
</feature>
<evidence type="ECO:0000256" key="8">
    <source>
        <dbReference type="SAM" id="Phobius"/>
    </source>
</evidence>
<dbReference type="SMART" id="SM00286">
    <property type="entry name" value="PTI"/>
    <property type="match status" value="38"/>
</dbReference>
<dbReference type="InterPro" id="IPR000742">
    <property type="entry name" value="EGF"/>
</dbReference>
<dbReference type="FunFam" id="2.10.25.10:FF:000555">
    <property type="entry name" value="Dumpy, isoform I"/>
    <property type="match status" value="1"/>
</dbReference>
<dbReference type="Gene3D" id="2.10.25.10">
    <property type="entry name" value="Laminin"/>
    <property type="match status" value="27"/>
</dbReference>
<feature type="domain" description="EGF-like" evidence="10">
    <location>
        <begin position="319"/>
        <end position="361"/>
    </location>
</feature>
<evidence type="ECO:0000256" key="1">
    <source>
        <dbReference type="ARBA" id="ARBA00022536"/>
    </source>
</evidence>
<keyword evidence="2 9" id="KW-0732">Signal</keyword>
<feature type="domain" description="EGF-like" evidence="10">
    <location>
        <begin position="5731"/>
        <end position="5772"/>
    </location>
</feature>
<feature type="domain" description="EGF-like" evidence="10">
    <location>
        <begin position="3266"/>
        <end position="3300"/>
    </location>
</feature>
<feature type="domain" description="EGF-like" evidence="10">
    <location>
        <begin position="277"/>
        <end position="314"/>
    </location>
</feature>
<evidence type="ECO:0000256" key="6">
    <source>
        <dbReference type="PROSITE-ProRule" id="PRU00076"/>
    </source>
</evidence>
<evidence type="ECO:0000256" key="9">
    <source>
        <dbReference type="SAM" id="SignalP"/>
    </source>
</evidence>
<dbReference type="PROSITE" id="PS51034">
    <property type="entry name" value="ZP_2"/>
    <property type="match status" value="1"/>
</dbReference>
<feature type="domain" description="EGF-like" evidence="10">
    <location>
        <begin position="125"/>
        <end position="161"/>
    </location>
</feature>
<feature type="domain" description="EGF-like" evidence="10">
    <location>
        <begin position="362"/>
        <end position="394"/>
    </location>
</feature>
<feature type="region of interest" description="Disordered" evidence="7">
    <location>
        <begin position="6234"/>
        <end position="6268"/>
    </location>
</feature>
<dbReference type="Pfam" id="PF07645">
    <property type="entry name" value="EGF_CA"/>
    <property type="match status" value="25"/>
</dbReference>
<feature type="chain" id="PRO_5036403756" evidence="9">
    <location>
        <begin position="24"/>
        <end position="6268"/>
    </location>
</feature>
<proteinExistence type="predicted"/>
<keyword evidence="8" id="KW-0812">Transmembrane</keyword>
<feature type="domain" description="EGF-like" evidence="10">
    <location>
        <begin position="403"/>
        <end position="443"/>
    </location>
</feature>
<feature type="domain" description="EGF-like" evidence="10">
    <location>
        <begin position="3369"/>
        <end position="3411"/>
    </location>
</feature>
<feature type="domain" description="EGF-like" evidence="10">
    <location>
        <begin position="208"/>
        <end position="245"/>
    </location>
</feature>
<evidence type="ECO:0000256" key="3">
    <source>
        <dbReference type="ARBA" id="ARBA00022737"/>
    </source>
</evidence>
<keyword evidence="4 6" id="KW-1015">Disulfide bond</keyword>
<dbReference type="CDD" id="cd00054">
    <property type="entry name" value="EGF_CA"/>
    <property type="match status" value="12"/>
</dbReference>
<dbReference type="SMART" id="SM00241">
    <property type="entry name" value="ZP"/>
    <property type="match status" value="1"/>
</dbReference>
<evidence type="ECO:0000259" key="11">
    <source>
        <dbReference type="PROSITE" id="PS51034"/>
    </source>
</evidence>
<feature type="domain" description="EGF-like" evidence="10">
    <location>
        <begin position="742"/>
        <end position="786"/>
    </location>
</feature>
<keyword evidence="13" id="KW-1185">Reference proteome</keyword>
<feature type="domain" description="EGF-like" evidence="10">
    <location>
        <begin position="3000"/>
        <end position="3041"/>
    </location>
</feature>
<feature type="transmembrane region" description="Helical" evidence="8">
    <location>
        <begin position="6199"/>
        <end position="6226"/>
    </location>
</feature>
<organism evidence="12">
    <name type="scientific">Oppiella nova</name>
    <dbReference type="NCBI Taxonomy" id="334625"/>
    <lineage>
        <taxon>Eukaryota</taxon>
        <taxon>Metazoa</taxon>
        <taxon>Ecdysozoa</taxon>
        <taxon>Arthropoda</taxon>
        <taxon>Chelicerata</taxon>
        <taxon>Arachnida</taxon>
        <taxon>Acari</taxon>
        <taxon>Acariformes</taxon>
        <taxon>Sarcoptiformes</taxon>
        <taxon>Oribatida</taxon>
        <taxon>Brachypylina</taxon>
        <taxon>Oppioidea</taxon>
        <taxon>Oppiidae</taxon>
        <taxon>Oppiella</taxon>
    </lineage>
</organism>
<feature type="domain" description="EGF-like" evidence="10">
    <location>
        <begin position="3131"/>
        <end position="3170"/>
    </location>
</feature>
<feature type="signal peptide" evidence="9">
    <location>
        <begin position="1"/>
        <end position="23"/>
    </location>
</feature>
<dbReference type="InterPro" id="IPR018097">
    <property type="entry name" value="EGF_Ca-bd_CS"/>
</dbReference>
<feature type="domain" description="EGF-like" evidence="10">
    <location>
        <begin position="4443"/>
        <end position="4482"/>
    </location>
</feature>
<dbReference type="PROSITE" id="PS01186">
    <property type="entry name" value="EGF_2"/>
    <property type="match status" value="24"/>
</dbReference>
<dbReference type="PANTHER" id="PTHR22963">
    <property type="entry name" value="ENDOGLIN-RELATED"/>
    <property type="match status" value="1"/>
</dbReference>
<feature type="disulfide bond" evidence="6">
    <location>
        <begin position="366"/>
        <end position="376"/>
    </location>
</feature>
<feature type="domain" description="EGF-like" evidence="10">
    <location>
        <begin position="5191"/>
        <end position="5226"/>
    </location>
</feature>
<feature type="domain" description="EGF-like" evidence="10">
    <location>
        <begin position="5773"/>
        <end position="5813"/>
    </location>
</feature>
<dbReference type="InterPro" id="IPR006150">
    <property type="entry name" value="Cys_repeat_1"/>
</dbReference>
<dbReference type="EMBL" id="CAJPVJ010000023">
    <property type="protein sequence ID" value="CAG2158649.1"/>
    <property type="molecule type" value="Genomic_DNA"/>
</dbReference>
<feature type="domain" description="EGF-like" evidence="10">
    <location>
        <begin position="5381"/>
        <end position="5420"/>
    </location>
</feature>
<feature type="domain" description="EGF-like" evidence="10">
    <location>
        <begin position="4531"/>
        <end position="4570"/>
    </location>
</feature>
<dbReference type="Proteomes" id="UP000728032">
    <property type="component" value="Unassembled WGS sequence"/>
</dbReference>
<dbReference type="InterPro" id="IPR001881">
    <property type="entry name" value="EGF-like_Ca-bd_dom"/>
</dbReference>
<evidence type="ECO:0000256" key="7">
    <source>
        <dbReference type="SAM" id="MobiDB-lite"/>
    </source>
</evidence>
<dbReference type="InterPro" id="IPR049883">
    <property type="entry name" value="NOTCH1_EGF-like"/>
</dbReference>
<dbReference type="PROSITE" id="PS50026">
    <property type="entry name" value="EGF_3"/>
    <property type="match status" value="33"/>
</dbReference>
<evidence type="ECO:0000256" key="5">
    <source>
        <dbReference type="ARBA" id="ARBA00023180"/>
    </source>
</evidence>
<dbReference type="FunFam" id="2.10.25.10:FF:000038">
    <property type="entry name" value="Fibrillin 2"/>
    <property type="match status" value="15"/>
</dbReference>
<feature type="domain" description="EGF-like" evidence="10">
    <location>
        <begin position="1028"/>
        <end position="1071"/>
    </location>
</feature>
<dbReference type="SMART" id="SM00179">
    <property type="entry name" value="EGF_CA"/>
    <property type="match status" value="33"/>
</dbReference>
<name>A0A7R9Q8W3_9ACAR</name>
<keyword evidence="8" id="KW-0472">Membrane</keyword>